<keyword evidence="6 7" id="KW-0472">Membrane</keyword>
<evidence type="ECO:0000259" key="8">
    <source>
        <dbReference type="PROSITE" id="PS50885"/>
    </source>
</evidence>
<dbReference type="Gene3D" id="3.30.565.10">
    <property type="entry name" value="Histidine kinase-like ATPase, C-terminal domain"/>
    <property type="match status" value="1"/>
</dbReference>
<keyword evidence="5 9" id="KW-0418">Kinase</keyword>
<dbReference type="InterPro" id="IPR050640">
    <property type="entry name" value="Bact_2-comp_sensor_kinase"/>
</dbReference>
<comment type="caution">
    <text evidence="9">The sequence shown here is derived from an EMBL/GenBank/DDBJ whole genome shotgun (WGS) entry which is preliminary data.</text>
</comment>
<evidence type="ECO:0000256" key="1">
    <source>
        <dbReference type="ARBA" id="ARBA00004651"/>
    </source>
</evidence>
<evidence type="ECO:0000313" key="10">
    <source>
        <dbReference type="Proteomes" id="UP000518605"/>
    </source>
</evidence>
<name>A0A7W5C4A3_9BACL</name>
<sequence>MGFFMNASLQKKIIFLMLLLYVPLPLLGQFWYEKSYKAIKENAIGSSYQLVNQVNDHLDTYFKEIQRLMYPVLVNDLTSDFLNGRMADSFERFRLSEQVERKLLNPLMTNREDIHGVSLVSGKGIAVSTSSFMSAERRFAIYDKRMKDIGKFVIMGLEHEEEGPTFLTMAIKFSSLNYGDEDRGMLIVDLKLDEVINITQNVRIGKTGYIWIADPEQKTAYHPSGYGAETSIPEHYLMEMGDQRRGTFTMPTDEGNKLVVFFRSDSTGLTLFSEVLLDELNSSLLKVSRISTFVSLFLFFLVMVVASAVMYSLSNSLLTLLRLMKRAELGELSARAPENKNAEIGSLYRGFNKMVGEIKRLVEIVHVSELREKELEVKQKEALLHAMQAQINPHFLYNTLEFINSSAIVEGNDKISRMIVSLGDMFRYNVQNPNDRVTLWDEKQHIDAYLSIQAERYESLAYSVELKPELGNRVLSVRSMLQPIVENSFKHGFQKHKIPPNYVRVSVTETADGCLVTVEDGGKGMTDEVLDSYNQLFDMPIKELMEHKPSSENKKSIGLLNVHTRIRLLFGEPYGLFIAASGADGTSIDILLPVKLEHHHDGSKGDGHELPNSSR</sequence>
<dbReference type="Pfam" id="PF00672">
    <property type="entry name" value="HAMP"/>
    <property type="match status" value="1"/>
</dbReference>
<protein>
    <submittedName>
        <fullName evidence="9">Two-component system sensor histidine kinase YesM</fullName>
        <ecNumber evidence="9">2.7.13.3</ecNumber>
    </submittedName>
</protein>
<dbReference type="Gene3D" id="3.30.450.20">
    <property type="entry name" value="PAS domain"/>
    <property type="match status" value="1"/>
</dbReference>
<dbReference type="PROSITE" id="PS50885">
    <property type="entry name" value="HAMP"/>
    <property type="match status" value="1"/>
</dbReference>
<dbReference type="InterPro" id="IPR003594">
    <property type="entry name" value="HATPase_dom"/>
</dbReference>
<feature type="transmembrane region" description="Helical" evidence="7">
    <location>
        <begin position="13"/>
        <end position="32"/>
    </location>
</feature>
<evidence type="ECO:0000256" key="6">
    <source>
        <dbReference type="ARBA" id="ARBA00023136"/>
    </source>
</evidence>
<dbReference type="RefSeq" id="WP_183559355.1">
    <property type="nucleotide sequence ID" value="NZ_CBCSLB010000009.1"/>
</dbReference>
<feature type="domain" description="HAMP" evidence="8">
    <location>
        <begin position="311"/>
        <end position="363"/>
    </location>
</feature>
<keyword evidence="3" id="KW-0597">Phosphoprotein</keyword>
<dbReference type="InterPro" id="IPR010559">
    <property type="entry name" value="Sig_transdc_His_kin_internal"/>
</dbReference>
<dbReference type="PANTHER" id="PTHR34220">
    <property type="entry name" value="SENSOR HISTIDINE KINASE YPDA"/>
    <property type="match status" value="1"/>
</dbReference>
<comment type="subcellular location">
    <subcellularLocation>
        <location evidence="1">Cell membrane</location>
        <topology evidence="1">Multi-pass membrane protein</topology>
    </subcellularLocation>
</comment>
<dbReference type="SMART" id="SM00304">
    <property type="entry name" value="HAMP"/>
    <property type="match status" value="1"/>
</dbReference>
<dbReference type="InterPro" id="IPR036890">
    <property type="entry name" value="HATPase_C_sf"/>
</dbReference>
<dbReference type="CDD" id="cd06225">
    <property type="entry name" value="HAMP"/>
    <property type="match status" value="1"/>
</dbReference>
<dbReference type="GO" id="GO:0005886">
    <property type="term" value="C:plasma membrane"/>
    <property type="evidence" value="ECO:0007669"/>
    <property type="project" value="UniProtKB-SubCell"/>
</dbReference>
<dbReference type="AlphaFoldDB" id="A0A7W5C4A3"/>
<dbReference type="Gene3D" id="6.10.340.10">
    <property type="match status" value="1"/>
</dbReference>
<dbReference type="InterPro" id="IPR003660">
    <property type="entry name" value="HAMP_dom"/>
</dbReference>
<dbReference type="EMBL" id="JACHXW010000002">
    <property type="protein sequence ID" value="MBB3150931.1"/>
    <property type="molecule type" value="Genomic_DNA"/>
</dbReference>
<proteinExistence type="predicted"/>
<evidence type="ECO:0000256" key="5">
    <source>
        <dbReference type="ARBA" id="ARBA00022777"/>
    </source>
</evidence>
<evidence type="ECO:0000313" key="9">
    <source>
        <dbReference type="EMBL" id="MBB3150931.1"/>
    </source>
</evidence>
<dbReference type="PANTHER" id="PTHR34220:SF7">
    <property type="entry name" value="SENSOR HISTIDINE KINASE YPDA"/>
    <property type="match status" value="1"/>
</dbReference>
<evidence type="ECO:0000256" key="7">
    <source>
        <dbReference type="SAM" id="Phobius"/>
    </source>
</evidence>
<dbReference type="SUPFAM" id="SSF158472">
    <property type="entry name" value="HAMP domain-like"/>
    <property type="match status" value="1"/>
</dbReference>
<dbReference type="EC" id="2.7.13.3" evidence="9"/>
<dbReference type="SUPFAM" id="SSF55874">
    <property type="entry name" value="ATPase domain of HSP90 chaperone/DNA topoisomerase II/histidine kinase"/>
    <property type="match status" value="1"/>
</dbReference>
<organism evidence="9 10">
    <name type="scientific">Paenibacillus endophyticus</name>
    <dbReference type="NCBI Taxonomy" id="1294268"/>
    <lineage>
        <taxon>Bacteria</taxon>
        <taxon>Bacillati</taxon>
        <taxon>Bacillota</taxon>
        <taxon>Bacilli</taxon>
        <taxon>Bacillales</taxon>
        <taxon>Paenibacillaceae</taxon>
        <taxon>Paenibacillus</taxon>
    </lineage>
</organism>
<dbReference type="Proteomes" id="UP000518605">
    <property type="component" value="Unassembled WGS sequence"/>
</dbReference>
<dbReference type="Pfam" id="PF06580">
    <property type="entry name" value="His_kinase"/>
    <property type="match status" value="1"/>
</dbReference>
<keyword evidence="7" id="KW-0812">Transmembrane</keyword>
<reference evidence="9 10" key="1">
    <citation type="submission" date="2020-08" db="EMBL/GenBank/DDBJ databases">
        <title>Genomic Encyclopedia of Type Strains, Phase III (KMG-III): the genomes of soil and plant-associated and newly described type strains.</title>
        <authorList>
            <person name="Whitman W."/>
        </authorList>
    </citation>
    <scope>NUCLEOTIDE SEQUENCE [LARGE SCALE GENOMIC DNA]</scope>
    <source>
        <strain evidence="9 10">CECT 8234</strain>
    </source>
</reference>
<dbReference type="Pfam" id="PF02518">
    <property type="entry name" value="HATPase_c"/>
    <property type="match status" value="1"/>
</dbReference>
<keyword evidence="4 9" id="KW-0808">Transferase</keyword>
<keyword evidence="2" id="KW-1003">Cell membrane</keyword>
<keyword evidence="7" id="KW-1133">Transmembrane helix</keyword>
<dbReference type="GO" id="GO:0000155">
    <property type="term" value="F:phosphorelay sensor kinase activity"/>
    <property type="evidence" value="ECO:0007669"/>
    <property type="project" value="InterPro"/>
</dbReference>
<keyword evidence="10" id="KW-1185">Reference proteome</keyword>
<feature type="transmembrane region" description="Helical" evidence="7">
    <location>
        <begin position="293"/>
        <end position="313"/>
    </location>
</feature>
<evidence type="ECO:0000256" key="2">
    <source>
        <dbReference type="ARBA" id="ARBA00022475"/>
    </source>
</evidence>
<evidence type="ECO:0000256" key="3">
    <source>
        <dbReference type="ARBA" id="ARBA00022553"/>
    </source>
</evidence>
<accession>A0A7W5C4A3</accession>
<evidence type="ECO:0000256" key="4">
    <source>
        <dbReference type="ARBA" id="ARBA00022679"/>
    </source>
</evidence>
<gene>
    <name evidence="9" type="ORF">FHS16_000965</name>
</gene>